<dbReference type="InterPro" id="IPR012334">
    <property type="entry name" value="Pectin_lyas_fold"/>
</dbReference>
<proteinExistence type="predicted"/>
<dbReference type="Gene3D" id="2.160.20.10">
    <property type="entry name" value="Single-stranded right-handed beta-helix, Pectin lyase-like"/>
    <property type="match status" value="1"/>
</dbReference>
<dbReference type="OrthoDB" id="52286at2"/>
<dbReference type="SUPFAM" id="SSF51126">
    <property type="entry name" value="Pectin lyase-like"/>
    <property type="match status" value="1"/>
</dbReference>
<dbReference type="AlphaFoldDB" id="A0A1W1UFN9"/>
<reference evidence="1 2" key="1">
    <citation type="submission" date="2017-04" db="EMBL/GenBank/DDBJ databases">
        <authorList>
            <person name="Afonso C.L."/>
            <person name="Miller P.J."/>
            <person name="Scott M.A."/>
            <person name="Spackman E."/>
            <person name="Goraichik I."/>
            <person name="Dimitrov K.M."/>
            <person name="Suarez D.L."/>
            <person name="Swayne D.E."/>
        </authorList>
    </citation>
    <scope>NUCLEOTIDE SEQUENCE [LARGE SCALE GENOMIC DNA]</scope>
    <source>
        <strain evidence="1 2">KR-140</strain>
    </source>
</reference>
<dbReference type="RefSeq" id="WP_084045597.1">
    <property type="nucleotide sequence ID" value="NZ_FWWU01000004.1"/>
</dbReference>
<dbReference type="CDD" id="cd23669">
    <property type="entry name" value="GH55_SacteLam55A-like"/>
    <property type="match status" value="1"/>
</dbReference>
<dbReference type="InterPro" id="IPR011050">
    <property type="entry name" value="Pectin_lyase_fold/virulence"/>
</dbReference>
<dbReference type="Proteomes" id="UP000192582">
    <property type="component" value="Unassembled WGS sequence"/>
</dbReference>
<gene>
    <name evidence="1" type="ORF">SAMN00790413_05358</name>
</gene>
<sequence length="649" mass="68294">MTNAFHTARSSRASTSPIRAGALLALTLLLGACGQSAVPGSSQSASAQGAGGTATSASTALTSLAMPGDSLGPQVTVFDPSMPVGQIQATLDAVYAKQVDNEMGSERYAFFFKPGTYGTASQPLQVKVGYYTEIAGLGASPSDVTINGKVEVYNRCLEGGGTSNCLALVNFWRTVSNLTVNVNGAGQDGCRGSANFWAVSQAASLRRVDIRGGNLSLMDYCTAGPQYASGGYLADSKAGFVINGSQQQWYTRNSNLGGWSNGVWNQVFSGVIGAPSEAKFPDEPYTTLDQTPVSREKPYVFVDAQGRYNVRVPAAQTNSRGTSWEAGLTPGRTVPLSDFFVARPSDSVQTINNQLSRGKNLLLTPGIYNVDQSIAVKRADTVVLGLGHATLTAVGGATPLKVADVPGVVIAGVTIDAGAALSPTLLQVGTKNGNNAPKKHDPSNPTTLNDVYFRVGGPHIGKADISLEVNSDNVLIDHTWVWRADHGVEGFSGDTQRWNTNIGRNGVVINGDNVTATGLFVEHFQQYNTVWNGENGTTVLYQNELPYDPPTQADWGHDGTLGWAAYKVGGNVKAHRLFGGGAYVFNQNNPAIHTENGFEVPVTPGVKLHHVLTVNLSAGTINHVVNGVGGPADTSRVGQPVYVKDYATP</sequence>
<evidence type="ECO:0000313" key="2">
    <source>
        <dbReference type="Proteomes" id="UP000192582"/>
    </source>
</evidence>
<keyword evidence="2" id="KW-1185">Reference proteome</keyword>
<protein>
    <recommendedName>
        <fullName evidence="3">Adenylyl cyclase</fullName>
    </recommendedName>
</protein>
<evidence type="ECO:0000313" key="1">
    <source>
        <dbReference type="EMBL" id="SMB79897.1"/>
    </source>
</evidence>
<dbReference type="InterPro" id="IPR059186">
    <property type="entry name" value="SACTE_4363"/>
</dbReference>
<dbReference type="STRING" id="695939.SAMN00790413_05358"/>
<accession>A0A1W1UFN9</accession>
<dbReference type="EMBL" id="FWWU01000004">
    <property type="protein sequence ID" value="SMB79897.1"/>
    <property type="molecule type" value="Genomic_DNA"/>
</dbReference>
<organism evidence="1 2">
    <name type="scientific">Deinococcus hopiensis KR-140</name>
    <dbReference type="NCBI Taxonomy" id="695939"/>
    <lineage>
        <taxon>Bacteria</taxon>
        <taxon>Thermotogati</taxon>
        <taxon>Deinococcota</taxon>
        <taxon>Deinococci</taxon>
        <taxon>Deinococcales</taxon>
        <taxon>Deinococcaceae</taxon>
        <taxon>Deinococcus</taxon>
    </lineage>
</organism>
<name>A0A1W1UFN9_9DEIO</name>
<evidence type="ECO:0008006" key="3">
    <source>
        <dbReference type="Google" id="ProtNLM"/>
    </source>
</evidence>